<dbReference type="NCBIfam" id="TIGR00197">
    <property type="entry name" value="yjeF_nterm"/>
    <property type="match status" value="1"/>
</dbReference>
<feature type="domain" description="YjeF C-terminal" evidence="20">
    <location>
        <begin position="225"/>
        <end position="477"/>
    </location>
</feature>
<gene>
    <name evidence="18" type="primary">nnrE</name>
    <name evidence="17" type="synonym">nnrD</name>
    <name evidence="22" type="ORF">DVW87_02515</name>
</gene>
<dbReference type="RefSeq" id="WP_114686181.1">
    <property type="nucleotide sequence ID" value="NZ_QQNB01000001.1"/>
</dbReference>
<feature type="binding site" evidence="17">
    <location>
        <position position="422"/>
    </location>
    <ligand>
        <name>(6S)-NADPHX</name>
        <dbReference type="ChEBI" id="CHEBI:64076"/>
    </ligand>
</feature>
<dbReference type="CDD" id="cd01171">
    <property type="entry name" value="YXKO-related"/>
    <property type="match status" value="1"/>
</dbReference>
<evidence type="ECO:0000256" key="12">
    <source>
        <dbReference type="ARBA" id="ARBA00023239"/>
    </source>
</evidence>
<comment type="cofactor">
    <cofactor evidence="17">
        <name>Mg(2+)</name>
        <dbReference type="ChEBI" id="CHEBI:18420"/>
    </cofactor>
</comment>
<comment type="catalytic activity">
    <reaction evidence="2 18 19">
        <text>(6R)-NADPHX = (6S)-NADPHX</text>
        <dbReference type="Rhea" id="RHEA:32227"/>
        <dbReference type="ChEBI" id="CHEBI:64076"/>
        <dbReference type="ChEBI" id="CHEBI:64077"/>
        <dbReference type="EC" id="5.1.99.6"/>
    </reaction>
</comment>
<keyword evidence="7 17" id="KW-0067">ATP-binding</keyword>
<feature type="binding site" evidence="18">
    <location>
        <position position="123"/>
    </location>
    <ligand>
        <name>K(+)</name>
        <dbReference type="ChEBI" id="CHEBI:29103"/>
    </ligand>
</feature>
<comment type="similarity">
    <text evidence="3 19">In the N-terminal section; belongs to the NnrE/AIBP family.</text>
</comment>
<dbReference type="NCBIfam" id="TIGR00196">
    <property type="entry name" value="yjeF_cterm"/>
    <property type="match status" value="1"/>
</dbReference>
<comment type="function">
    <text evidence="14 19">Bifunctional enzyme that catalyzes the epimerization of the S- and R-forms of NAD(P)HX and the dehydration of the S-form of NAD(P)HX at the expense of ADP, which is converted to AMP. This allows the repair of both epimers of NAD(P)HX, a damaged form of NAD(P)H that is a result of enzymatic or heat-dependent hydration.</text>
</comment>
<evidence type="ECO:0000256" key="16">
    <source>
        <dbReference type="ARBA" id="ARBA00049209"/>
    </source>
</evidence>
<name>A0A369VW77_9SPHN</name>
<evidence type="ECO:0000256" key="17">
    <source>
        <dbReference type="HAMAP-Rule" id="MF_01965"/>
    </source>
</evidence>
<dbReference type="HAMAP" id="MF_01966">
    <property type="entry name" value="NADHX_epimerase"/>
    <property type="match status" value="1"/>
</dbReference>
<keyword evidence="13" id="KW-0511">Multifunctional enzyme</keyword>
<evidence type="ECO:0000256" key="6">
    <source>
        <dbReference type="ARBA" id="ARBA00022741"/>
    </source>
</evidence>
<feature type="binding site" evidence="18">
    <location>
        <begin position="127"/>
        <end position="133"/>
    </location>
    <ligand>
        <name>(6S)-NADPHX</name>
        <dbReference type="ChEBI" id="CHEBI:64076"/>
    </ligand>
</feature>
<feature type="binding site" evidence="17">
    <location>
        <position position="359"/>
    </location>
    <ligand>
        <name>(6S)-NADPHX</name>
        <dbReference type="ChEBI" id="CHEBI:64076"/>
    </ligand>
</feature>
<dbReference type="GO" id="GO:0052855">
    <property type="term" value="F:ADP-dependent NAD(P)H-hydrate dehydratase activity"/>
    <property type="evidence" value="ECO:0007669"/>
    <property type="project" value="UniProtKB-UniRule"/>
</dbReference>
<comment type="catalytic activity">
    <reaction evidence="16 17 19">
        <text>(6S)-NADPHX + ADP = AMP + phosphate + NADPH + H(+)</text>
        <dbReference type="Rhea" id="RHEA:32235"/>
        <dbReference type="ChEBI" id="CHEBI:15378"/>
        <dbReference type="ChEBI" id="CHEBI:43474"/>
        <dbReference type="ChEBI" id="CHEBI:57783"/>
        <dbReference type="ChEBI" id="CHEBI:64076"/>
        <dbReference type="ChEBI" id="CHEBI:456215"/>
        <dbReference type="ChEBI" id="CHEBI:456216"/>
        <dbReference type="EC" id="4.2.1.136"/>
    </reaction>
</comment>
<dbReference type="PROSITE" id="PS51383">
    <property type="entry name" value="YJEF_C_3"/>
    <property type="match status" value="1"/>
</dbReference>
<keyword evidence="8 17" id="KW-0521">NADP</keyword>
<comment type="catalytic activity">
    <reaction evidence="15 17 19">
        <text>(6S)-NADHX + ADP = AMP + phosphate + NADH + H(+)</text>
        <dbReference type="Rhea" id="RHEA:32223"/>
        <dbReference type="ChEBI" id="CHEBI:15378"/>
        <dbReference type="ChEBI" id="CHEBI:43474"/>
        <dbReference type="ChEBI" id="CHEBI:57945"/>
        <dbReference type="ChEBI" id="CHEBI:64074"/>
        <dbReference type="ChEBI" id="CHEBI:456215"/>
        <dbReference type="ChEBI" id="CHEBI:456216"/>
        <dbReference type="EC" id="4.2.1.136"/>
    </reaction>
</comment>
<evidence type="ECO:0000256" key="4">
    <source>
        <dbReference type="ARBA" id="ARBA00009524"/>
    </source>
</evidence>
<evidence type="ECO:0000256" key="7">
    <source>
        <dbReference type="ARBA" id="ARBA00022840"/>
    </source>
</evidence>
<keyword evidence="5 18" id="KW-0479">Metal-binding</keyword>
<dbReference type="Gene3D" id="3.40.1190.20">
    <property type="match status" value="1"/>
</dbReference>
<feature type="domain" description="YjeF N-terminal" evidence="21">
    <location>
        <begin position="15"/>
        <end position="216"/>
    </location>
</feature>
<dbReference type="GO" id="GO:0046496">
    <property type="term" value="P:nicotinamide nucleotide metabolic process"/>
    <property type="evidence" value="ECO:0007669"/>
    <property type="project" value="UniProtKB-UniRule"/>
</dbReference>
<feature type="binding site" evidence="17">
    <location>
        <position position="258"/>
    </location>
    <ligand>
        <name>(6S)-NADPHX</name>
        <dbReference type="ChEBI" id="CHEBI:64076"/>
    </ligand>
</feature>
<evidence type="ECO:0000313" key="22">
    <source>
        <dbReference type="EMBL" id="RDE06598.1"/>
    </source>
</evidence>
<dbReference type="EMBL" id="QQNB01000001">
    <property type="protein sequence ID" value="RDE06598.1"/>
    <property type="molecule type" value="Genomic_DNA"/>
</dbReference>
<evidence type="ECO:0000256" key="8">
    <source>
        <dbReference type="ARBA" id="ARBA00022857"/>
    </source>
</evidence>
<dbReference type="HAMAP" id="MF_01965">
    <property type="entry name" value="NADHX_dehydratase"/>
    <property type="match status" value="1"/>
</dbReference>
<comment type="similarity">
    <text evidence="17">Belongs to the NnrD/CARKD family.</text>
</comment>
<evidence type="ECO:0000256" key="15">
    <source>
        <dbReference type="ARBA" id="ARBA00048238"/>
    </source>
</evidence>
<feature type="binding site" evidence="18">
    <location>
        <position position="159"/>
    </location>
    <ligand>
        <name>K(+)</name>
        <dbReference type="ChEBI" id="CHEBI:29103"/>
    </ligand>
</feature>
<comment type="similarity">
    <text evidence="18">Belongs to the NnrE/AIBP family.</text>
</comment>
<sequence length="478" mass="48637">MMPIDGQPVLTAAQMRAAEERAIAAGASVESLMQRAGEGVAAAVRRLAAGAEVLVLCGPGNNGGDGYVAAATLARAGHPVRVAALGEPKTAAAQAARAQWTGPVESFPAGLPEDAAHAPVVVDAVFGTGLSRPLEGDVGRAMQALASFARLSIAVDLPSGLDTDTGAELGGPLSTAEHDLTLALGALKPAHVLQPGAKQCGAVRLLDLGLGLDRISAPRTDVSAVETIARPRIARPEPWSHKFSRGMVTVVSGPMHGASELAALAAYRAGAGYVQLLTGGLPQRPHAIVRRRWSADALDDKRIGAAVIGPGLGRDDRAREKLEVALASDRPLVIDGDALHLLDLARLRERKAATVLTPHAGEFAALFGEGEGSKIAHAQAAARESGAVVVFKGPDTVVAQPDGLADVSTGASSWLSVAGTGDVLAGTIATMLAQRPHAPREAASAGVWLHAAAARRLAGCFIADDLANALPGALGECL</sequence>
<feature type="binding site" evidence="17">
    <location>
        <begin position="392"/>
        <end position="396"/>
    </location>
    <ligand>
        <name>AMP</name>
        <dbReference type="ChEBI" id="CHEBI:456215"/>
    </ligand>
</feature>
<evidence type="ECO:0000256" key="13">
    <source>
        <dbReference type="ARBA" id="ARBA00023268"/>
    </source>
</evidence>
<dbReference type="Pfam" id="PF03853">
    <property type="entry name" value="YjeF_N"/>
    <property type="match status" value="1"/>
</dbReference>
<comment type="function">
    <text evidence="17">Catalyzes the dehydration of the S-form of NAD(P)HX at the expense of ADP, which is converted to AMP. Together with NAD(P)HX epimerase, which catalyzes the epimerization of the S- and R-forms, the enzyme allows the repair of both epimers of NAD(P)HX, a damaged form of NAD(P)H that is a result of enzymatic or heat-dependent hydration.</text>
</comment>
<evidence type="ECO:0000256" key="19">
    <source>
        <dbReference type="PIRNR" id="PIRNR017184"/>
    </source>
</evidence>
<evidence type="ECO:0000256" key="10">
    <source>
        <dbReference type="ARBA" id="ARBA00023027"/>
    </source>
</evidence>
<dbReference type="InterPro" id="IPR017953">
    <property type="entry name" value="Carbohydrate_kinase_pred_CS"/>
</dbReference>
<evidence type="ECO:0000256" key="14">
    <source>
        <dbReference type="ARBA" id="ARBA00025153"/>
    </source>
</evidence>
<comment type="function">
    <text evidence="18">Catalyzes the epimerization of the S- and R-forms of NAD(P)HX, a damaged form of NAD(P)H that is a result of enzymatic or heat-dependent hydration. This is a prerequisite for the S-specific NAD(P)H-hydrate dehydratase to allow the repair of both epimers of NAD(P)HX.</text>
</comment>
<evidence type="ECO:0000256" key="11">
    <source>
        <dbReference type="ARBA" id="ARBA00023235"/>
    </source>
</evidence>
<dbReference type="Gene3D" id="3.40.50.10260">
    <property type="entry name" value="YjeF N-terminal domain"/>
    <property type="match status" value="1"/>
</dbReference>
<dbReference type="InterPro" id="IPR036652">
    <property type="entry name" value="YjeF_N_dom_sf"/>
</dbReference>
<dbReference type="InterPro" id="IPR029056">
    <property type="entry name" value="Ribokinase-like"/>
</dbReference>
<dbReference type="GO" id="GO:0052856">
    <property type="term" value="F:NAD(P)HX epimerase activity"/>
    <property type="evidence" value="ECO:0007669"/>
    <property type="project" value="UniProtKB-UniRule"/>
</dbReference>
<comment type="catalytic activity">
    <reaction evidence="1 18 19">
        <text>(6R)-NADHX = (6S)-NADHX</text>
        <dbReference type="Rhea" id="RHEA:32215"/>
        <dbReference type="ChEBI" id="CHEBI:64074"/>
        <dbReference type="ChEBI" id="CHEBI:64075"/>
        <dbReference type="EC" id="5.1.99.6"/>
    </reaction>
</comment>
<dbReference type="GO" id="GO:0110051">
    <property type="term" value="P:metabolite repair"/>
    <property type="evidence" value="ECO:0007669"/>
    <property type="project" value="TreeGrafter"/>
</dbReference>
<feature type="binding site" evidence="18">
    <location>
        <position position="62"/>
    </location>
    <ligand>
        <name>K(+)</name>
        <dbReference type="ChEBI" id="CHEBI:29103"/>
    </ligand>
</feature>
<dbReference type="OrthoDB" id="9806925at2"/>
<comment type="cofactor">
    <cofactor evidence="18 19">
        <name>K(+)</name>
        <dbReference type="ChEBI" id="CHEBI:29103"/>
    </cofactor>
    <text evidence="18 19">Binds 1 potassium ion per subunit.</text>
</comment>
<feature type="binding site" evidence="17">
    <location>
        <position position="311"/>
    </location>
    <ligand>
        <name>(6S)-NADPHX</name>
        <dbReference type="ChEBI" id="CHEBI:64076"/>
    </ligand>
</feature>
<dbReference type="AlphaFoldDB" id="A0A369VW77"/>
<evidence type="ECO:0000259" key="21">
    <source>
        <dbReference type="PROSITE" id="PS51385"/>
    </source>
</evidence>
<feature type="binding site" evidence="17">
    <location>
        <position position="421"/>
    </location>
    <ligand>
        <name>AMP</name>
        <dbReference type="ChEBI" id="CHEBI:456215"/>
    </ligand>
</feature>
<dbReference type="PROSITE" id="PS51385">
    <property type="entry name" value="YJEF_N"/>
    <property type="match status" value="1"/>
</dbReference>
<accession>A0A369VW77</accession>
<keyword evidence="9 18" id="KW-0630">Potassium</keyword>
<dbReference type="Pfam" id="PF01256">
    <property type="entry name" value="Carb_kinase"/>
    <property type="match status" value="1"/>
</dbReference>
<evidence type="ECO:0000313" key="23">
    <source>
        <dbReference type="Proteomes" id="UP000253918"/>
    </source>
</evidence>
<comment type="caution">
    <text evidence="22">The sequence shown here is derived from an EMBL/GenBank/DDBJ whole genome shotgun (WGS) entry which is preliminary data.</text>
</comment>
<keyword evidence="23" id="KW-1185">Reference proteome</keyword>
<dbReference type="Proteomes" id="UP000253918">
    <property type="component" value="Unassembled WGS sequence"/>
</dbReference>
<dbReference type="PIRSF" id="PIRSF017184">
    <property type="entry name" value="Nnr"/>
    <property type="match status" value="1"/>
</dbReference>
<evidence type="ECO:0000259" key="20">
    <source>
        <dbReference type="PROSITE" id="PS51383"/>
    </source>
</evidence>
<dbReference type="GO" id="GO:0005524">
    <property type="term" value="F:ATP binding"/>
    <property type="evidence" value="ECO:0007669"/>
    <property type="project" value="UniProtKB-UniRule"/>
</dbReference>
<reference evidence="22 23" key="1">
    <citation type="submission" date="2018-07" db="EMBL/GenBank/DDBJ databases">
        <title>a novel species of Sphingomonas isolated from the rhizosphere soil of Araceae plant.</title>
        <authorList>
            <person name="Zhiyong W."/>
            <person name="Qinglan Z."/>
            <person name="Zhiwei F."/>
            <person name="Ding X."/>
            <person name="Gejiao W."/>
            <person name="Shixue Z."/>
        </authorList>
    </citation>
    <scope>NUCLEOTIDE SEQUENCE [LARGE SCALE GENOMIC DNA]</scope>
    <source>
        <strain evidence="22 23">WZY 27</strain>
    </source>
</reference>
<comment type="subunit">
    <text evidence="17">Homotetramer.</text>
</comment>
<dbReference type="InterPro" id="IPR030677">
    <property type="entry name" value="Nnr"/>
</dbReference>
<feature type="binding site" evidence="18">
    <location>
        <begin position="61"/>
        <end position="65"/>
    </location>
    <ligand>
        <name>(6S)-NADPHX</name>
        <dbReference type="ChEBI" id="CHEBI:64076"/>
    </ligand>
</feature>
<evidence type="ECO:0000256" key="2">
    <source>
        <dbReference type="ARBA" id="ARBA00000909"/>
    </source>
</evidence>
<dbReference type="SUPFAM" id="SSF64153">
    <property type="entry name" value="YjeF N-terminal domain-like"/>
    <property type="match status" value="1"/>
</dbReference>
<dbReference type="GO" id="GO:0046872">
    <property type="term" value="F:metal ion binding"/>
    <property type="evidence" value="ECO:0007669"/>
    <property type="project" value="UniProtKB-UniRule"/>
</dbReference>
<dbReference type="PROSITE" id="PS01050">
    <property type="entry name" value="YJEF_C_2"/>
    <property type="match status" value="1"/>
</dbReference>
<dbReference type="InterPro" id="IPR004443">
    <property type="entry name" value="YjeF_N_dom"/>
</dbReference>
<keyword evidence="11 18" id="KW-0413">Isomerase</keyword>
<evidence type="ECO:0000256" key="3">
    <source>
        <dbReference type="ARBA" id="ARBA00006001"/>
    </source>
</evidence>
<dbReference type="EC" id="5.1.99.6" evidence="19"/>
<evidence type="ECO:0000256" key="1">
    <source>
        <dbReference type="ARBA" id="ARBA00000013"/>
    </source>
</evidence>
<keyword evidence="6 17" id="KW-0547">Nucleotide-binding</keyword>
<protein>
    <recommendedName>
        <fullName evidence="19">Bifunctional NAD(P)H-hydrate repair enzyme</fullName>
    </recommendedName>
    <alternativeName>
        <fullName evidence="19">Nicotinamide nucleotide repair protein</fullName>
    </alternativeName>
    <domain>
        <recommendedName>
            <fullName evidence="19">ADP-dependent (S)-NAD(P)H-hydrate dehydratase</fullName>
            <ecNumber evidence="19">4.2.1.136</ecNumber>
        </recommendedName>
        <alternativeName>
            <fullName evidence="19">ADP-dependent NAD(P)HX dehydratase</fullName>
        </alternativeName>
    </domain>
    <domain>
        <recommendedName>
            <fullName evidence="19">NAD(P)H-hydrate epimerase</fullName>
            <ecNumber evidence="19">5.1.99.6</ecNumber>
        </recommendedName>
    </domain>
</protein>
<evidence type="ECO:0000256" key="5">
    <source>
        <dbReference type="ARBA" id="ARBA00022723"/>
    </source>
</evidence>
<dbReference type="EC" id="4.2.1.136" evidence="19"/>
<dbReference type="SUPFAM" id="SSF53613">
    <property type="entry name" value="Ribokinase-like"/>
    <property type="match status" value="1"/>
</dbReference>
<proteinExistence type="inferred from homology"/>
<dbReference type="PANTHER" id="PTHR12592">
    <property type="entry name" value="ATP-DEPENDENT (S)-NAD(P)H-HYDRATE DEHYDRATASE FAMILY MEMBER"/>
    <property type="match status" value="1"/>
</dbReference>
<organism evidence="22 23">
    <name type="scientific">Sphingomonas aracearum</name>
    <dbReference type="NCBI Taxonomy" id="2283317"/>
    <lineage>
        <taxon>Bacteria</taxon>
        <taxon>Pseudomonadati</taxon>
        <taxon>Pseudomonadota</taxon>
        <taxon>Alphaproteobacteria</taxon>
        <taxon>Sphingomonadales</taxon>
        <taxon>Sphingomonadaceae</taxon>
        <taxon>Sphingomonas</taxon>
    </lineage>
</organism>
<feature type="binding site" evidence="18">
    <location>
        <position position="156"/>
    </location>
    <ligand>
        <name>(6S)-NADPHX</name>
        <dbReference type="ChEBI" id="CHEBI:64076"/>
    </ligand>
</feature>
<keyword evidence="12 17" id="KW-0456">Lyase</keyword>
<evidence type="ECO:0000256" key="9">
    <source>
        <dbReference type="ARBA" id="ARBA00022958"/>
    </source>
</evidence>
<evidence type="ECO:0000256" key="18">
    <source>
        <dbReference type="HAMAP-Rule" id="MF_01966"/>
    </source>
</evidence>
<dbReference type="InterPro" id="IPR000631">
    <property type="entry name" value="CARKD"/>
</dbReference>
<keyword evidence="10 17" id="KW-0520">NAD</keyword>
<comment type="similarity">
    <text evidence="4 19">In the C-terminal section; belongs to the NnrD/CARKD family.</text>
</comment>
<dbReference type="PANTHER" id="PTHR12592:SF0">
    <property type="entry name" value="ATP-DEPENDENT (S)-NAD(P)H-HYDRATE DEHYDRATASE"/>
    <property type="match status" value="1"/>
</dbReference>
<comment type="caution">
    <text evidence="18">Lacks conserved residue(s) required for the propagation of feature annotation.</text>
</comment>